<proteinExistence type="predicted"/>
<keyword evidence="1" id="KW-0862">Zinc</keyword>
<feature type="compositionally biased region" description="Polar residues" evidence="2">
    <location>
        <begin position="371"/>
        <end position="382"/>
    </location>
</feature>
<organism evidence="4 5">
    <name type="scientific">Tuber borchii</name>
    <name type="common">White truffle</name>
    <dbReference type="NCBI Taxonomy" id="42251"/>
    <lineage>
        <taxon>Eukaryota</taxon>
        <taxon>Fungi</taxon>
        <taxon>Dikarya</taxon>
        <taxon>Ascomycota</taxon>
        <taxon>Pezizomycotina</taxon>
        <taxon>Pezizomycetes</taxon>
        <taxon>Pezizales</taxon>
        <taxon>Tuberaceae</taxon>
        <taxon>Tuber</taxon>
    </lineage>
</organism>
<feature type="compositionally biased region" description="Low complexity" evidence="2">
    <location>
        <begin position="264"/>
        <end position="294"/>
    </location>
</feature>
<evidence type="ECO:0000256" key="2">
    <source>
        <dbReference type="SAM" id="MobiDB-lite"/>
    </source>
</evidence>
<dbReference type="STRING" id="42251.A0A2T6ZGT3"/>
<dbReference type="SUPFAM" id="SSF57667">
    <property type="entry name" value="beta-beta-alpha zinc fingers"/>
    <property type="match status" value="1"/>
</dbReference>
<feature type="region of interest" description="Disordered" evidence="2">
    <location>
        <begin position="166"/>
        <end position="210"/>
    </location>
</feature>
<evidence type="ECO:0000259" key="3">
    <source>
        <dbReference type="PROSITE" id="PS50157"/>
    </source>
</evidence>
<dbReference type="EMBL" id="NESQ01000279">
    <property type="protein sequence ID" value="PUU74703.1"/>
    <property type="molecule type" value="Genomic_DNA"/>
</dbReference>
<keyword evidence="5" id="KW-1185">Reference proteome</keyword>
<dbReference type="OrthoDB" id="2152896at2759"/>
<keyword evidence="1" id="KW-0479">Metal-binding</keyword>
<feature type="compositionally biased region" description="Pro residues" evidence="2">
    <location>
        <begin position="12"/>
        <end position="21"/>
    </location>
</feature>
<protein>
    <recommendedName>
        <fullName evidence="3">C2H2-type domain-containing protein</fullName>
    </recommendedName>
</protein>
<dbReference type="PROSITE" id="PS00028">
    <property type="entry name" value="ZINC_FINGER_C2H2_1"/>
    <property type="match status" value="1"/>
</dbReference>
<feature type="compositionally biased region" description="Acidic residues" evidence="2">
    <location>
        <begin position="514"/>
        <end position="526"/>
    </location>
</feature>
<feature type="compositionally biased region" description="Acidic residues" evidence="2">
    <location>
        <begin position="476"/>
        <end position="504"/>
    </location>
</feature>
<evidence type="ECO:0000313" key="4">
    <source>
        <dbReference type="EMBL" id="PUU74703.1"/>
    </source>
</evidence>
<feature type="region of interest" description="Disordered" evidence="2">
    <location>
        <begin position="1"/>
        <end position="68"/>
    </location>
</feature>
<dbReference type="AlphaFoldDB" id="A0A2T6ZGT3"/>
<dbReference type="PROSITE" id="PS50157">
    <property type="entry name" value="ZINC_FINGER_C2H2_2"/>
    <property type="match status" value="1"/>
</dbReference>
<reference evidence="4 5" key="1">
    <citation type="submission" date="2017-04" db="EMBL/GenBank/DDBJ databases">
        <title>Draft genome sequence of Tuber borchii Vittad., a whitish edible truffle.</title>
        <authorList>
            <consortium name="DOE Joint Genome Institute"/>
            <person name="Murat C."/>
            <person name="Kuo A."/>
            <person name="Barry K.W."/>
            <person name="Clum A."/>
            <person name="Dockter R.B."/>
            <person name="Fauchery L."/>
            <person name="Iotti M."/>
            <person name="Kohler A."/>
            <person name="Labutti K."/>
            <person name="Lindquist E.A."/>
            <person name="Lipzen A."/>
            <person name="Ohm R.A."/>
            <person name="Wang M."/>
            <person name="Grigoriev I.V."/>
            <person name="Zambonelli A."/>
            <person name="Martin F.M."/>
        </authorList>
    </citation>
    <scope>NUCLEOTIDE SEQUENCE [LARGE SCALE GENOMIC DNA]</scope>
    <source>
        <strain evidence="4 5">Tbo3840</strain>
    </source>
</reference>
<name>A0A2T6ZGT3_TUBBO</name>
<feature type="compositionally biased region" description="Basic and acidic residues" evidence="2">
    <location>
        <begin position="452"/>
        <end position="475"/>
    </location>
</feature>
<feature type="domain" description="C2H2-type" evidence="3">
    <location>
        <begin position="210"/>
        <end position="237"/>
    </location>
</feature>
<dbReference type="InterPro" id="IPR036236">
    <property type="entry name" value="Znf_C2H2_sf"/>
</dbReference>
<feature type="region of interest" description="Disordered" evidence="2">
    <location>
        <begin position="452"/>
        <end position="526"/>
    </location>
</feature>
<dbReference type="Proteomes" id="UP000244722">
    <property type="component" value="Unassembled WGS sequence"/>
</dbReference>
<evidence type="ECO:0000256" key="1">
    <source>
        <dbReference type="PROSITE-ProRule" id="PRU00042"/>
    </source>
</evidence>
<feature type="compositionally biased region" description="Polar residues" evidence="2">
    <location>
        <begin position="328"/>
        <end position="337"/>
    </location>
</feature>
<feature type="region of interest" description="Disordered" evidence="2">
    <location>
        <begin position="264"/>
        <end position="392"/>
    </location>
</feature>
<keyword evidence="1" id="KW-0863">Zinc-finger</keyword>
<dbReference type="InterPro" id="IPR013087">
    <property type="entry name" value="Znf_C2H2_type"/>
</dbReference>
<evidence type="ECO:0000313" key="5">
    <source>
        <dbReference type="Proteomes" id="UP000244722"/>
    </source>
</evidence>
<gene>
    <name evidence="4" type="ORF">B9Z19DRAFT_1103323</name>
</gene>
<comment type="caution">
    <text evidence="4">The sequence shown here is derived from an EMBL/GenBank/DDBJ whole genome shotgun (WGS) entry which is preliminary data.</text>
</comment>
<sequence length="526" mass="54554">MAATKDSLSPRYHPPSTPNRPPALHIKDVPVKTPPPSSSSSSHHRPPLVSSGSSHRITRRKSMSSTSGANIAAVVQAVKDGGEPPFALPVPAGGVGKNLGRSPGSTKVLNGGVGVGGMDGYPSPPSSLPTAGPMNGGIGGIGGAVSGIAFTRKVGSLVGGGDSAIAEGHASDVGRPARSRRASEGAHVHLGESGDGVGGRVSRARSGSELKCDKCGKGYKHSSCLTKHLWEHTPEWSYTSKLLISKHQQVQLLEAASILVSMNPTTTPPASSSGASNNESNSSTNDSSSSSDDTTPPPSVFSGSDATSPLPTPRGIRNGAGKPGKRYSSGSHSRSYQAPSGSGALSGSAPNSTAFPSHFSHHRPSRPRAGSSVSSIRGSHMTSPAIRPTTITPEDEALAAAIELLSCSFNTPVMGPTVPLGSVPRGIAGLSSPPVSGRPGFLGPPLNDVVEMKREEGEEGDDVRMEDLEERRNMMMEEDGDEDGEEDEEEGEEDEDEDEDEDDERVWKGRGRSEEEEDGVFGQMEE</sequence>
<feature type="compositionally biased region" description="Basic and acidic residues" evidence="2">
    <location>
        <begin position="181"/>
        <end position="192"/>
    </location>
</feature>
<feature type="compositionally biased region" description="Low complexity" evidence="2">
    <location>
        <begin position="338"/>
        <end position="352"/>
    </location>
</feature>
<accession>A0A2T6ZGT3</accession>
<dbReference type="GO" id="GO:0008270">
    <property type="term" value="F:zinc ion binding"/>
    <property type="evidence" value="ECO:0007669"/>
    <property type="project" value="UniProtKB-KW"/>
</dbReference>